<protein>
    <recommendedName>
        <fullName evidence="3">Transposase</fullName>
    </recommendedName>
</protein>
<evidence type="ECO:0000313" key="1">
    <source>
        <dbReference type="EMBL" id="MBC9180218.1"/>
    </source>
</evidence>
<dbReference type="EMBL" id="JACTUZ010000258">
    <property type="protein sequence ID" value="MBC9180218.1"/>
    <property type="molecule type" value="Genomic_DNA"/>
</dbReference>
<comment type="caution">
    <text evidence="1">The sequence shown here is derived from an EMBL/GenBank/DDBJ whole genome shotgun (WGS) entry which is preliminary data.</text>
</comment>
<name>A0ABR7REW2_9PROT</name>
<gene>
    <name evidence="1" type="ORF">IBL25_25055</name>
</gene>
<reference evidence="1 2" key="1">
    <citation type="journal article" date="2009" name="Int. J. Syst. Evol. Microbiol.">
        <title>Transfer of Teichococcus ludipueritiae and Muricoccus roseus to the genus Roseomonas, as Roseomonas ludipueritiae comb. nov. and Roseomonas rosea comb. nov., respectively, and emended description of the genus Roseomonas.</title>
        <authorList>
            <person name="Sanchez-Porro C."/>
            <person name="Gallego V."/>
            <person name="Busse H.J."/>
            <person name="Kampfer P."/>
            <person name="Ventosa A."/>
        </authorList>
    </citation>
    <scope>NUCLEOTIDE SEQUENCE [LARGE SCALE GENOMIC DNA]</scope>
    <source>
        <strain evidence="1 2">DSM 14915</strain>
    </source>
</reference>
<sequence length="49" mass="5986">MIDEMPLAWRLNAYARHCRMSALAAKEKREKRYWSALYCKLKKQIREVE</sequence>
<organism evidence="1 2">
    <name type="scientific">Pseudoroseomonas ludipueritiae</name>
    <dbReference type="NCBI Taxonomy" id="198093"/>
    <lineage>
        <taxon>Bacteria</taxon>
        <taxon>Pseudomonadati</taxon>
        <taxon>Pseudomonadota</taxon>
        <taxon>Alphaproteobacteria</taxon>
        <taxon>Acetobacterales</taxon>
        <taxon>Acetobacteraceae</taxon>
        <taxon>Pseudoroseomonas</taxon>
    </lineage>
</organism>
<evidence type="ECO:0008006" key="3">
    <source>
        <dbReference type="Google" id="ProtNLM"/>
    </source>
</evidence>
<proteinExistence type="predicted"/>
<keyword evidence="2" id="KW-1185">Reference proteome</keyword>
<dbReference type="Proteomes" id="UP000603940">
    <property type="component" value="Unassembled WGS sequence"/>
</dbReference>
<accession>A0ABR7REW2</accession>
<dbReference type="RefSeq" id="WP_187781176.1">
    <property type="nucleotide sequence ID" value="NZ_JACTUZ010000258.1"/>
</dbReference>
<evidence type="ECO:0000313" key="2">
    <source>
        <dbReference type="Proteomes" id="UP000603940"/>
    </source>
</evidence>